<sequence>MTYFPRADFSGLVDLYQFPVGRVNSRFPTKKSESHFLGIRRARCQLDSLKGGGAASGGPAPTPTAHTRIYYSAMTQRISSAALLFYQPFSTSKEAQKIGCINIETATH</sequence>
<keyword evidence="2" id="KW-1185">Reference proteome</keyword>
<comment type="caution">
    <text evidence="1">The sequence shown here is derived from an EMBL/GenBank/DDBJ whole genome shotgun (WGS) entry which is preliminary data.</text>
</comment>
<reference evidence="1" key="1">
    <citation type="submission" date="2020-08" db="EMBL/GenBank/DDBJ databases">
        <title>Genome sequencing and assembly of the red palm weevil Rhynchophorus ferrugineus.</title>
        <authorList>
            <person name="Dias G.B."/>
            <person name="Bergman C.M."/>
            <person name="Manee M."/>
        </authorList>
    </citation>
    <scope>NUCLEOTIDE SEQUENCE</scope>
    <source>
        <strain evidence="1">AA-2017</strain>
        <tissue evidence="1">Whole larva</tissue>
    </source>
</reference>
<dbReference type="EMBL" id="JAACXV010000047">
    <property type="protein sequence ID" value="KAF7285704.1"/>
    <property type="molecule type" value="Genomic_DNA"/>
</dbReference>
<dbReference type="Proteomes" id="UP000625711">
    <property type="component" value="Unassembled WGS sequence"/>
</dbReference>
<organism evidence="1 2">
    <name type="scientific">Rhynchophorus ferrugineus</name>
    <name type="common">Red palm weevil</name>
    <name type="synonym">Curculio ferrugineus</name>
    <dbReference type="NCBI Taxonomy" id="354439"/>
    <lineage>
        <taxon>Eukaryota</taxon>
        <taxon>Metazoa</taxon>
        <taxon>Ecdysozoa</taxon>
        <taxon>Arthropoda</taxon>
        <taxon>Hexapoda</taxon>
        <taxon>Insecta</taxon>
        <taxon>Pterygota</taxon>
        <taxon>Neoptera</taxon>
        <taxon>Endopterygota</taxon>
        <taxon>Coleoptera</taxon>
        <taxon>Polyphaga</taxon>
        <taxon>Cucujiformia</taxon>
        <taxon>Curculionidae</taxon>
        <taxon>Dryophthorinae</taxon>
        <taxon>Rhynchophorus</taxon>
    </lineage>
</organism>
<evidence type="ECO:0000313" key="1">
    <source>
        <dbReference type="EMBL" id="KAF7285704.1"/>
    </source>
</evidence>
<gene>
    <name evidence="1" type="ORF">GWI33_010199</name>
</gene>
<name>A0A834MNI6_RHYFE</name>
<evidence type="ECO:0000313" key="2">
    <source>
        <dbReference type="Proteomes" id="UP000625711"/>
    </source>
</evidence>
<dbReference type="AlphaFoldDB" id="A0A834MNI6"/>
<proteinExistence type="predicted"/>
<accession>A0A834MNI6</accession>
<protein>
    <submittedName>
        <fullName evidence="1">Uncharacterized protein</fullName>
    </submittedName>
</protein>